<protein>
    <submittedName>
        <fullName evidence="1">Uncharacterized protein</fullName>
    </submittedName>
</protein>
<gene>
    <name evidence="1" type="ORF">DCAF_LOCUS18378</name>
</gene>
<dbReference type="EMBL" id="CAWUPB010001168">
    <property type="protein sequence ID" value="CAK7345719.1"/>
    <property type="molecule type" value="Genomic_DNA"/>
</dbReference>
<dbReference type="AlphaFoldDB" id="A0AAV1S2S0"/>
<organism evidence="1 2">
    <name type="scientific">Dovyalis caffra</name>
    <dbReference type="NCBI Taxonomy" id="77055"/>
    <lineage>
        <taxon>Eukaryota</taxon>
        <taxon>Viridiplantae</taxon>
        <taxon>Streptophyta</taxon>
        <taxon>Embryophyta</taxon>
        <taxon>Tracheophyta</taxon>
        <taxon>Spermatophyta</taxon>
        <taxon>Magnoliopsida</taxon>
        <taxon>eudicotyledons</taxon>
        <taxon>Gunneridae</taxon>
        <taxon>Pentapetalae</taxon>
        <taxon>rosids</taxon>
        <taxon>fabids</taxon>
        <taxon>Malpighiales</taxon>
        <taxon>Salicaceae</taxon>
        <taxon>Flacourtieae</taxon>
        <taxon>Dovyalis</taxon>
    </lineage>
</organism>
<proteinExistence type="predicted"/>
<comment type="caution">
    <text evidence="1">The sequence shown here is derived from an EMBL/GenBank/DDBJ whole genome shotgun (WGS) entry which is preliminary data.</text>
</comment>
<sequence length="69" mass="7982">MILYPFTSLLFKKVSWRTVSNEFFGPQPWSIPDSDNHQQGLCEPNREKTVCTVINESKSTMITSEESRD</sequence>
<accession>A0AAV1S2S0</accession>
<name>A0AAV1S2S0_9ROSI</name>
<keyword evidence="2" id="KW-1185">Reference proteome</keyword>
<dbReference type="Proteomes" id="UP001314170">
    <property type="component" value="Unassembled WGS sequence"/>
</dbReference>
<evidence type="ECO:0000313" key="1">
    <source>
        <dbReference type="EMBL" id="CAK7345719.1"/>
    </source>
</evidence>
<evidence type="ECO:0000313" key="2">
    <source>
        <dbReference type="Proteomes" id="UP001314170"/>
    </source>
</evidence>
<reference evidence="1 2" key="1">
    <citation type="submission" date="2024-01" db="EMBL/GenBank/DDBJ databases">
        <authorList>
            <person name="Waweru B."/>
        </authorList>
    </citation>
    <scope>NUCLEOTIDE SEQUENCE [LARGE SCALE GENOMIC DNA]</scope>
</reference>